<dbReference type="AlphaFoldDB" id="A0AA35P4E6"/>
<keyword evidence="3" id="KW-0813">Transport</keyword>
<proteinExistence type="inferred from homology"/>
<evidence type="ECO:0000256" key="2">
    <source>
        <dbReference type="ARBA" id="ARBA00005814"/>
    </source>
</evidence>
<dbReference type="InterPro" id="IPR003593">
    <property type="entry name" value="AAA+_ATPase"/>
</dbReference>
<dbReference type="GO" id="GO:0005524">
    <property type="term" value="F:ATP binding"/>
    <property type="evidence" value="ECO:0007669"/>
    <property type="project" value="UniProtKB-KW"/>
</dbReference>
<keyword evidence="6 11" id="KW-0067">ATP-binding</keyword>
<feature type="transmembrane region" description="Helical" evidence="9">
    <location>
        <begin position="411"/>
        <end position="433"/>
    </location>
</feature>
<feature type="domain" description="ABC transporter" evidence="10">
    <location>
        <begin position="20"/>
        <end position="270"/>
    </location>
</feature>
<dbReference type="Proteomes" id="UP001178461">
    <property type="component" value="Chromosome 5"/>
</dbReference>
<evidence type="ECO:0000256" key="1">
    <source>
        <dbReference type="ARBA" id="ARBA00004141"/>
    </source>
</evidence>
<dbReference type="InterPro" id="IPR027417">
    <property type="entry name" value="P-loop_NTPase"/>
</dbReference>
<evidence type="ECO:0000259" key="10">
    <source>
        <dbReference type="PROSITE" id="PS50893"/>
    </source>
</evidence>
<feature type="transmembrane region" description="Helical" evidence="9">
    <location>
        <begin position="518"/>
        <end position="540"/>
    </location>
</feature>
<reference evidence="11" key="1">
    <citation type="submission" date="2022-12" db="EMBL/GenBank/DDBJ databases">
        <authorList>
            <person name="Alioto T."/>
            <person name="Alioto T."/>
            <person name="Gomez Garrido J."/>
        </authorList>
    </citation>
    <scope>NUCLEOTIDE SEQUENCE</scope>
</reference>
<keyword evidence="7 9" id="KW-1133">Transmembrane helix</keyword>
<dbReference type="GO" id="GO:0015562">
    <property type="term" value="F:efflux transmembrane transporter activity"/>
    <property type="evidence" value="ECO:0007669"/>
    <property type="project" value="UniProtKB-ARBA"/>
</dbReference>
<dbReference type="FunFam" id="3.40.50.300:FF:000622">
    <property type="entry name" value="ATP-binding cassette sub-family G member 2"/>
    <property type="match status" value="1"/>
</dbReference>
<keyword evidence="8 9" id="KW-0472">Membrane</keyword>
<dbReference type="SMART" id="SM00382">
    <property type="entry name" value="AAA"/>
    <property type="match status" value="1"/>
</dbReference>
<dbReference type="Gene3D" id="3.40.50.300">
    <property type="entry name" value="P-loop containing nucleotide triphosphate hydrolases"/>
    <property type="match status" value="1"/>
</dbReference>
<sequence length="629" mass="70870">MELANIQDAVTQLNVHGPTLAFQNISYLVTTRWTLPFKGKEEKEVLRDVSGIMKPGMNAILGPTGSGKTSLLDVLAGWKDPKGLTGGQIFMDGKLVDSNFHQCSAYVVQEDILTGTLSIRENLQFSANLRLPQNRNSNTEKKLKVDAVIQELGLQDCADTKIGTEFLRGVSGGEKKRCSIGMELITSPSLIFLDEPTTGLDANTANAIMQLLHQLSRKGRTVIFSIHQPRYSIFRLFDHLTLMSKGEIIFAGAADEATTYFNSIGYQCEQFNNPLDFFLDVISGEVIQSQPQQDLAGNKKDGLFSSNCSLDKNALSSYYHQSSYYEQLQEDLKNLQSFQNQGCDATTSKATYATSFAQQLYVVSCRNVKHLLRNPQTSIGQILLGMVFSLLVGLIYYQIPDTLPEALQNRLGAFFFMVLTQIFGNLSAVELFIYDRKLFIHESARGYYRTSAYFLAKVFADIVPNRILPVLLFSSISYFMMGLKYDAESFFLHVLSLSLTNLAAVSMAFLVSASVNAFAIANLLIALPYVFMMVFGGFLVNLNSMLSWLSWIKWISIYRYGMNALTINELKGRVFYLNSTRVPGEHYMKDQEIDYSTWGFWENELALFCLTCIFLFFAYIQLLRVNRWK</sequence>
<dbReference type="InterPro" id="IPR043926">
    <property type="entry name" value="ABCG_dom"/>
</dbReference>
<comment type="similarity">
    <text evidence="2">Belongs to the ABC transporter superfamily. ABCG family. Eye pigment precursor importer (TC 3.A.1.204) subfamily.</text>
</comment>
<dbReference type="PROSITE" id="PS50893">
    <property type="entry name" value="ABC_TRANSPORTER_2"/>
    <property type="match status" value="1"/>
</dbReference>
<dbReference type="InterPro" id="IPR013525">
    <property type="entry name" value="ABC2_TM"/>
</dbReference>
<keyword evidence="12" id="KW-1185">Reference proteome</keyword>
<dbReference type="GO" id="GO:0008514">
    <property type="term" value="F:organic anion transmembrane transporter activity"/>
    <property type="evidence" value="ECO:0007669"/>
    <property type="project" value="UniProtKB-ARBA"/>
</dbReference>
<dbReference type="InterPro" id="IPR050352">
    <property type="entry name" value="ABCG_transporters"/>
</dbReference>
<feature type="transmembrane region" description="Helical" evidence="9">
    <location>
        <begin position="379"/>
        <end position="399"/>
    </location>
</feature>
<dbReference type="Pfam" id="PF19055">
    <property type="entry name" value="ABC2_membrane_7"/>
    <property type="match status" value="1"/>
</dbReference>
<evidence type="ECO:0000256" key="9">
    <source>
        <dbReference type="SAM" id="Phobius"/>
    </source>
</evidence>
<keyword evidence="4 9" id="KW-0812">Transmembrane</keyword>
<evidence type="ECO:0000313" key="11">
    <source>
        <dbReference type="EMBL" id="CAI5774564.1"/>
    </source>
</evidence>
<dbReference type="InterPro" id="IPR003439">
    <property type="entry name" value="ABC_transporter-like_ATP-bd"/>
</dbReference>
<dbReference type="PANTHER" id="PTHR48041">
    <property type="entry name" value="ABC TRANSPORTER G FAMILY MEMBER 28"/>
    <property type="match status" value="1"/>
</dbReference>
<organism evidence="11 12">
    <name type="scientific">Podarcis lilfordi</name>
    <name type="common">Lilford's wall lizard</name>
    <dbReference type="NCBI Taxonomy" id="74358"/>
    <lineage>
        <taxon>Eukaryota</taxon>
        <taxon>Metazoa</taxon>
        <taxon>Chordata</taxon>
        <taxon>Craniata</taxon>
        <taxon>Vertebrata</taxon>
        <taxon>Euteleostomi</taxon>
        <taxon>Lepidosauria</taxon>
        <taxon>Squamata</taxon>
        <taxon>Bifurcata</taxon>
        <taxon>Unidentata</taxon>
        <taxon>Episquamata</taxon>
        <taxon>Laterata</taxon>
        <taxon>Lacertibaenia</taxon>
        <taxon>Lacertidae</taxon>
        <taxon>Podarcis</taxon>
    </lineage>
</organism>
<gene>
    <name evidence="11" type="ORF">PODLI_1B042187</name>
</gene>
<comment type="subcellular location">
    <subcellularLocation>
        <location evidence="1">Membrane</location>
        <topology evidence="1">Multi-pass membrane protein</topology>
    </subcellularLocation>
</comment>
<evidence type="ECO:0000256" key="4">
    <source>
        <dbReference type="ARBA" id="ARBA00022692"/>
    </source>
</evidence>
<dbReference type="PANTHER" id="PTHR48041:SF49">
    <property type="entry name" value="ATP-BINDING CASSETTE TRANSPORTER SUB-FAMILY G MEMBER 2B-RELATED"/>
    <property type="match status" value="1"/>
</dbReference>
<dbReference type="SUPFAM" id="SSF52540">
    <property type="entry name" value="P-loop containing nucleoside triphosphate hydrolases"/>
    <property type="match status" value="1"/>
</dbReference>
<protein>
    <submittedName>
        <fullName evidence="11">Broad substrate specificity ATP-binding cassette transporter ABCG2-like</fullName>
    </submittedName>
</protein>
<evidence type="ECO:0000256" key="6">
    <source>
        <dbReference type="ARBA" id="ARBA00022840"/>
    </source>
</evidence>
<dbReference type="Pfam" id="PF01061">
    <property type="entry name" value="ABC2_membrane"/>
    <property type="match status" value="1"/>
</dbReference>
<dbReference type="EMBL" id="OX395130">
    <property type="protein sequence ID" value="CAI5774564.1"/>
    <property type="molecule type" value="Genomic_DNA"/>
</dbReference>
<evidence type="ECO:0000256" key="8">
    <source>
        <dbReference type="ARBA" id="ARBA00023136"/>
    </source>
</evidence>
<evidence type="ECO:0000313" key="12">
    <source>
        <dbReference type="Proteomes" id="UP001178461"/>
    </source>
</evidence>
<dbReference type="GO" id="GO:0016887">
    <property type="term" value="F:ATP hydrolysis activity"/>
    <property type="evidence" value="ECO:0007669"/>
    <property type="project" value="InterPro"/>
</dbReference>
<dbReference type="CDD" id="cd03213">
    <property type="entry name" value="ABCG_EPDR"/>
    <property type="match status" value="1"/>
</dbReference>
<name>A0AA35P4E6_9SAUR</name>
<evidence type="ECO:0000256" key="7">
    <source>
        <dbReference type="ARBA" id="ARBA00022989"/>
    </source>
</evidence>
<evidence type="ECO:0000256" key="3">
    <source>
        <dbReference type="ARBA" id="ARBA00022448"/>
    </source>
</evidence>
<evidence type="ECO:0000256" key="5">
    <source>
        <dbReference type="ARBA" id="ARBA00022741"/>
    </source>
</evidence>
<feature type="transmembrane region" description="Helical" evidence="9">
    <location>
        <begin position="605"/>
        <end position="623"/>
    </location>
</feature>
<dbReference type="GO" id="GO:0140359">
    <property type="term" value="F:ABC-type transporter activity"/>
    <property type="evidence" value="ECO:0007669"/>
    <property type="project" value="InterPro"/>
</dbReference>
<feature type="transmembrane region" description="Helical" evidence="9">
    <location>
        <begin position="490"/>
        <end position="511"/>
    </location>
</feature>
<dbReference type="Pfam" id="PF00005">
    <property type="entry name" value="ABC_tran"/>
    <property type="match status" value="1"/>
</dbReference>
<accession>A0AA35P4E6</accession>
<keyword evidence="5" id="KW-0547">Nucleotide-binding</keyword>
<dbReference type="GO" id="GO:0016324">
    <property type="term" value="C:apical plasma membrane"/>
    <property type="evidence" value="ECO:0007669"/>
    <property type="project" value="UniProtKB-ARBA"/>
</dbReference>